<dbReference type="InterPro" id="IPR018247">
    <property type="entry name" value="EF_Hand_1_Ca_BS"/>
</dbReference>
<dbReference type="SUPFAM" id="SSF63446">
    <property type="entry name" value="Type I dockerin domain"/>
    <property type="match status" value="1"/>
</dbReference>
<proteinExistence type="predicted"/>
<sequence>MSSRFPRATFFPMSRSFHRPTIVRHRRTSRLRLHFEPLEARRLLAAGFSSGESIDPATAPPIESTAIGADRWKIGPFEPQVQLSLPAGDSSPSQTTGFDTVLDNGPSDNRVDLVILGDGYTASQIDTVYANHVNGMLEYLFNAGQDPYPRYANFFNAHRINTVSNESGADQPPNEIFVDTAFDAYYFCGNIERLICINNTKANNAKNTALAGAGFSAEMQFVSVNDSKYGGSGGSYAVFAGANSSANELALHEVAHSFNNLADEYGGSPNYTGSEPPEVNVTTDPQGSKWQRWLGYDQPGIGTIDTYEGARYFDQGIFRPSHNSKMRNLGRPFDAVSREKIILDIYELVDPVDDWLDNTQTIRGIAPEVWVRAVDLDVQDIQWSVDGVEVFGATDESFNLRDAGFAPGNYDVSVRVYDPTDWVRHQSSKLEQTIHWTVQVQSPPQVQSVQVNGGDPSRSLVTSIQVTFDTFVDVSASSFLLSNRQRQQGIELEVTTSSTATGTVADLRFLPGNSVLQRQATGTHSLVDGNYTLRVIASAVTTTVGDHPMPEDDLFGDQAADALFRLFGDRDGDRDVDGQDYGRFGQTFLQSATSDRFDPWFDEDGDGDVDGQDYGRLGQRFLKTIPF</sequence>
<organism evidence="1 2">
    <name type="scientific">Stieleria maiorica</name>
    <dbReference type="NCBI Taxonomy" id="2795974"/>
    <lineage>
        <taxon>Bacteria</taxon>
        <taxon>Pseudomonadati</taxon>
        <taxon>Planctomycetota</taxon>
        <taxon>Planctomycetia</taxon>
        <taxon>Pirellulales</taxon>
        <taxon>Pirellulaceae</taxon>
        <taxon>Stieleria</taxon>
    </lineage>
</organism>
<dbReference type="InterPro" id="IPR019026">
    <property type="entry name" value="Peptidase_M64_IgA"/>
</dbReference>
<protein>
    <submittedName>
        <fullName evidence="1">IgA Peptidase M64</fullName>
    </submittedName>
</protein>
<dbReference type="Proteomes" id="UP000321353">
    <property type="component" value="Chromosome"/>
</dbReference>
<accession>A0A5B9M5L7</accession>
<name>A0A5B9M5L7_9BACT</name>
<reference evidence="1 2" key="1">
    <citation type="submission" date="2019-02" db="EMBL/GenBank/DDBJ databases">
        <title>Planctomycetal bacteria perform biofilm scaping via a novel small molecule.</title>
        <authorList>
            <person name="Jeske O."/>
            <person name="Boedeker C."/>
            <person name="Wiegand S."/>
            <person name="Breitling P."/>
            <person name="Kallscheuer N."/>
            <person name="Jogler M."/>
            <person name="Rohde M."/>
            <person name="Petersen J."/>
            <person name="Medema M.H."/>
            <person name="Surup F."/>
            <person name="Jogler C."/>
        </authorList>
    </citation>
    <scope>NUCLEOTIDE SEQUENCE [LARGE SCALE GENOMIC DNA]</scope>
    <source>
        <strain evidence="1 2">Mal15</strain>
    </source>
</reference>
<dbReference type="GO" id="GO:0000272">
    <property type="term" value="P:polysaccharide catabolic process"/>
    <property type="evidence" value="ECO:0007669"/>
    <property type="project" value="InterPro"/>
</dbReference>
<evidence type="ECO:0000313" key="2">
    <source>
        <dbReference type="Proteomes" id="UP000321353"/>
    </source>
</evidence>
<dbReference type="EMBL" id="CP036264">
    <property type="protein sequence ID" value="QEF96332.1"/>
    <property type="molecule type" value="Genomic_DNA"/>
</dbReference>
<dbReference type="AlphaFoldDB" id="A0A5B9M5L7"/>
<dbReference type="Pfam" id="PF09471">
    <property type="entry name" value="Peptidase_M64"/>
    <property type="match status" value="1"/>
</dbReference>
<dbReference type="InterPro" id="IPR036439">
    <property type="entry name" value="Dockerin_dom_sf"/>
</dbReference>
<evidence type="ECO:0000313" key="1">
    <source>
        <dbReference type="EMBL" id="QEF96332.1"/>
    </source>
</evidence>
<dbReference type="InterPro" id="IPR024079">
    <property type="entry name" value="MetalloPept_cat_dom_sf"/>
</dbReference>
<dbReference type="Gene3D" id="3.40.390.10">
    <property type="entry name" value="Collagenase (Catalytic Domain)"/>
    <property type="match status" value="1"/>
</dbReference>
<dbReference type="KEGG" id="smam:Mal15_03590"/>
<dbReference type="PROSITE" id="PS00018">
    <property type="entry name" value="EF_HAND_1"/>
    <property type="match status" value="2"/>
</dbReference>
<keyword evidence="2" id="KW-1185">Reference proteome</keyword>
<gene>
    <name evidence="1" type="ORF">Mal15_03590</name>
</gene>
<dbReference type="GO" id="GO:0008237">
    <property type="term" value="F:metallopeptidase activity"/>
    <property type="evidence" value="ECO:0007669"/>
    <property type="project" value="InterPro"/>
</dbReference>